<reference evidence="1 2" key="1">
    <citation type="journal article" date="2020" name="Nat. Food">
        <title>A phased Vanilla planifolia genome enables genetic improvement of flavour and production.</title>
        <authorList>
            <person name="Hasing T."/>
            <person name="Tang H."/>
            <person name="Brym M."/>
            <person name="Khazi F."/>
            <person name="Huang T."/>
            <person name="Chambers A.H."/>
        </authorList>
    </citation>
    <scope>NUCLEOTIDE SEQUENCE [LARGE SCALE GENOMIC DNA]</scope>
    <source>
        <tissue evidence="1">Leaf</tissue>
    </source>
</reference>
<proteinExistence type="predicted"/>
<accession>A0A835S901</accession>
<dbReference type="EMBL" id="JADCNM010000001">
    <property type="protein sequence ID" value="KAG0502620.1"/>
    <property type="molecule type" value="Genomic_DNA"/>
</dbReference>
<sequence>MASGAGKIEERLGRYRSVLCCSSPGELQEGFVCGCIGARREIEGGVRKL</sequence>
<organism evidence="1 2">
    <name type="scientific">Vanilla planifolia</name>
    <name type="common">Vanilla</name>
    <dbReference type="NCBI Taxonomy" id="51239"/>
    <lineage>
        <taxon>Eukaryota</taxon>
        <taxon>Viridiplantae</taxon>
        <taxon>Streptophyta</taxon>
        <taxon>Embryophyta</taxon>
        <taxon>Tracheophyta</taxon>
        <taxon>Spermatophyta</taxon>
        <taxon>Magnoliopsida</taxon>
        <taxon>Liliopsida</taxon>
        <taxon>Asparagales</taxon>
        <taxon>Orchidaceae</taxon>
        <taxon>Vanilloideae</taxon>
        <taxon>Vanilleae</taxon>
        <taxon>Vanilla</taxon>
    </lineage>
</organism>
<gene>
    <name evidence="1" type="ORF">HPP92_002692</name>
</gene>
<name>A0A835S901_VANPL</name>
<evidence type="ECO:0000313" key="1">
    <source>
        <dbReference type="EMBL" id="KAG0502620.1"/>
    </source>
</evidence>
<comment type="caution">
    <text evidence="1">The sequence shown here is derived from an EMBL/GenBank/DDBJ whole genome shotgun (WGS) entry which is preliminary data.</text>
</comment>
<dbReference type="AlphaFoldDB" id="A0A835S901"/>
<protein>
    <submittedName>
        <fullName evidence="1">Uncharacterized protein</fullName>
    </submittedName>
</protein>
<dbReference type="Proteomes" id="UP000639772">
    <property type="component" value="Chromosome 1"/>
</dbReference>
<evidence type="ECO:0000313" key="2">
    <source>
        <dbReference type="Proteomes" id="UP000639772"/>
    </source>
</evidence>